<reference evidence="1" key="1">
    <citation type="submission" date="2018-11" db="EMBL/GenBank/DDBJ databases">
        <authorList>
            <consortium name="Pathogen Informatics"/>
        </authorList>
    </citation>
    <scope>NUCLEOTIDE SEQUENCE</scope>
</reference>
<comment type="caution">
    <text evidence="1">The sequence shown here is derived from an EMBL/GenBank/DDBJ whole genome shotgun (WGS) entry which is preliminary data.</text>
</comment>
<sequence length="136" mass="14826">MAAKTLPHSSQPWPSLAWRAYIHYTRLTDGASSLQSRPLSVVKAENDLELALDGLLEENIFPRLLVQWLLACFLAGQCQTLKGKAYETRSGAEANLKIGLAPATYVSLQFNILASTSSDLVYLSISISTKEASQAL</sequence>
<evidence type="ECO:0000313" key="2">
    <source>
        <dbReference type="Proteomes" id="UP000784294"/>
    </source>
</evidence>
<dbReference type="EMBL" id="CAAALY010086840">
    <property type="protein sequence ID" value="VEL27380.1"/>
    <property type="molecule type" value="Genomic_DNA"/>
</dbReference>
<name>A0A3S5AWY2_9PLAT</name>
<dbReference type="AlphaFoldDB" id="A0A3S5AWY2"/>
<protein>
    <submittedName>
        <fullName evidence="1">Uncharacterized protein</fullName>
    </submittedName>
</protein>
<evidence type="ECO:0000313" key="1">
    <source>
        <dbReference type="EMBL" id="VEL27380.1"/>
    </source>
</evidence>
<organism evidence="1 2">
    <name type="scientific">Protopolystoma xenopodis</name>
    <dbReference type="NCBI Taxonomy" id="117903"/>
    <lineage>
        <taxon>Eukaryota</taxon>
        <taxon>Metazoa</taxon>
        <taxon>Spiralia</taxon>
        <taxon>Lophotrochozoa</taxon>
        <taxon>Platyhelminthes</taxon>
        <taxon>Monogenea</taxon>
        <taxon>Polyopisthocotylea</taxon>
        <taxon>Polystomatidea</taxon>
        <taxon>Polystomatidae</taxon>
        <taxon>Protopolystoma</taxon>
    </lineage>
</organism>
<dbReference type="OrthoDB" id="1884734at2759"/>
<proteinExistence type="predicted"/>
<gene>
    <name evidence="1" type="ORF">PXEA_LOCUS20820</name>
</gene>
<accession>A0A3S5AWY2</accession>
<dbReference type="Proteomes" id="UP000784294">
    <property type="component" value="Unassembled WGS sequence"/>
</dbReference>
<keyword evidence="2" id="KW-1185">Reference proteome</keyword>